<reference evidence="1" key="1">
    <citation type="journal article" date="2017" name="Science">
        <title>Giant viruses with an expanded complement of translation system components.</title>
        <authorList>
            <person name="Schulz F."/>
            <person name="Yutin N."/>
            <person name="Ivanova N.N."/>
            <person name="Ortega D.R."/>
            <person name="Lee T.K."/>
            <person name="Vierheilig J."/>
            <person name="Daims H."/>
            <person name="Horn M."/>
            <person name="Wagner M."/>
            <person name="Jensen G.J."/>
            <person name="Kyrpides N.C."/>
            <person name="Koonin E.V."/>
            <person name="Woyke T."/>
        </authorList>
    </citation>
    <scope>NUCLEOTIDE SEQUENCE</scope>
    <source>
        <strain evidence="1">KNV1</strain>
    </source>
</reference>
<proteinExistence type="predicted"/>
<organism evidence="1">
    <name type="scientific">Klosneuvirus KNV1</name>
    <dbReference type="NCBI Taxonomy" id="1977640"/>
    <lineage>
        <taxon>Viruses</taxon>
        <taxon>Varidnaviria</taxon>
        <taxon>Bamfordvirae</taxon>
        <taxon>Nucleocytoviricota</taxon>
        <taxon>Megaviricetes</taxon>
        <taxon>Imitervirales</taxon>
        <taxon>Mimiviridae</taxon>
        <taxon>Klosneuvirinae</taxon>
        <taxon>Klosneuvirus</taxon>
    </lineage>
</organism>
<dbReference type="EMBL" id="KY684109">
    <property type="protein sequence ID" value="ARF11757.1"/>
    <property type="molecule type" value="Genomic_DNA"/>
</dbReference>
<name>A0A1V0SJ56_9VIRU</name>
<evidence type="ECO:0000313" key="1">
    <source>
        <dbReference type="EMBL" id="ARF11757.1"/>
    </source>
</evidence>
<accession>A0A1V0SJ56</accession>
<gene>
    <name evidence="1" type="ORF">Klosneuvirus_2_193</name>
</gene>
<sequence>MNINEINKFPMGTHKQQCIGPCFPENTVLINPLTLVMGEADKPSCSVLPWNNNGKIEHFDNCDNPIDKKDVEQISLNYVVPIVHFNCEYFLKTYYDIFSFDETIDWIANNNDPVNTKLRVMECSWKLYGLKIDIIDEQIIQFYSHVFKKVWINKFYQKLYKYIYVDGKNIYFKKNNDKINDNKIERMNFLNEQFNTSDIIYSVLTSYLDINRKNWDKIQNHNEAIKKYYIKYIEEKINELLK</sequence>
<protein>
    <submittedName>
        <fullName evidence="1">Uncharacterized protein</fullName>
    </submittedName>
</protein>